<reference evidence="3" key="2">
    <citation type="submission" date="2015-01" db="EMBL/GenBank/DDBJ databases">
        <title>Evolutionary Origins and Diversification of the Mycorrhizal Mutualists.</title>
        <authorList>
            <consortium name="DOE Joint Genome Institute"/>
            <consortium name="Mycorrhizal Genomics Consortium"/>
            <person name="Kohler A."/>
            <person name="Kuo A."/>
            <person name="Nagy L.G."/>
            <person name="Floudas D."/>
            <person name="Copeland A."/>
            <person name="Barry K.W."/>
            <person name="Cichocki N."/>
            <person name="Veneault-Fourrey C."/>
            <person name="LaButti K."/>
            <person name="Lindquist E.A."/>
            <person name="Lipzen A."/>
            <person name="Lundell T."/>
            <person name="Morin E."/>
            <person name="Murat C."/>
            <person name="Riley R."/>
            <person name="Ohm R."/>
            <person name="Sun H."/>
            <person name="Tunlid A."/>
            <person name="Henrissat B."/>
            <person name="Grigoriev I.V."/>
            <person name="Hibbett D.S."/>
            <person name="Martin F."/>
        </authorList>
    </citation>
    <scope>NUCLEOTIDE SEQUENCE [LARGE SCALE GENOMIC DNA]</scope>
    <source>
        <strain evidence="3">Marx 270</strain>
    </source>
</reference>
<dbReference type="Proteomes" id="UP000054217">
    <property type="component" value="Unassembled WGS sequence"/>
</dbReference>
<dbReference type="EMBL" id="KN831958">
    <property type="protein sequence ID" value="KIO07961.1"/>
    <property type="molecule type" value="Genomic_DNA"/>
</dbReference>
<gene>
    <name evidence="2" type="ORF">M404DRAFT_378136</name>
</gene>
<evidence type="ECO:0000313" key="2">
    <source>
        <dbReference type="EMBL" id="KIO07961.1"/>
    </source>
</evidence>
<feature type="compositionally biased region" description="Acidic residues" evidence="1">
    <location>
        <begin position="33"/>
        <end position="51"/>
    </location>
</feature>
<proteinExistence type="predicted"/>
<keyword evidence="3" id="KW-1185">Reference proteome</keyword>
<name>A0A0C3PHL4_PISTI</name>
<protein>
    <submittedName>
        <fullName evidence="2">Uncharacterized protein</fullName>
    </submittedName>
</protein>
<dbReference type="AlphaFoldDB" id="A0A0C3PHL4"/>
<organism evidence="2 3">
    <name type="scientific">Pisolithus tinctorius Marx 270</name>
    <dbReference type="NCBI Taxonomy" id="870435"/>
    <lineage>
        <taxon>Eukaryota</taxon>
        <taxon>Fungi</taxon>
        <taxon>Dikarya</taxon>
        <taxon>Basidiomycota</taxon>
        <taxon>Agaricomycotina</taxon>
        <taxon>Agaricomycetes</taxon>
        <taxon>Agaricomycetidae</taxon>
        <taxon>Boletales</taxon>
        <taxon>Sclerodermatineae</taxon>
        <taxon>Pisolithaceae</taxon>
        <taxon>Pisolithus</taxon>
    </lineage>
</organism>
<evidence type="ECO:0000313" key="3">
    <source>
        <dbReference type="Proteomes" id="UP000054217"/>
    </source>
</evidence>
<evidence type="ECO:0000256" key="1">
    <source>
        <dbReference type="SAM" id="MobiDB-lite"/>
    </source>
</evidence>
<feature type="region of interest" description="Disordered" evidence="1">
    <location>
        <begin position="1"/>
        <end position="71"/>
    </location>
</feature>
<dbReference type="InParanoid" id="A0A0C3PHL4"/>
<accession>A0A0C3PHL4</accession>
<reference evidence="2 3" key="1">
    <citation type="submission" date="2014-04" db="EMBL/GenBank/DDBJ databases">
        <authorList>
            <consortium name="DOE Joint Genome Institute"/>
            <person name="Kuo A."/>
            <person name="Kohler A."/>
            <person name="Costa M.D."/>
            <person name="Nagy L.G."/>
            <person name="Floudas D."/>
            <person name="Copeland A."/>
            <person name="Barry K.W."/>
            <person name="Cichocki N."/>
            <person name="Veneault-Fourrey C."/>
            <person name="LaButti K."/>
            <person name="Lindquist E.A."/>
            <person name="Lipzen A."/>
            <person name="Lundell T."/>
            <person name="Morin E."/>
            <person name="Murat C."/>
            <person name="Sun H."/>
            <person name="Tunlid A."/>
            <person name="Henrissat B."/>
            <person name="Grigoriev I.V."/>
            <person name="Hibbett D.S."/>
            <person name="Martin F."/>
            <person name="Nordberg H.P."/>
            <person name="Cantor M.N."/>
            <person name="Hua S.X."/>
        </authorList>
    </citation>
    <scope>NUCLEOTIDE SEQUENCE [LARGE SCALE GENOMIC DNA]</scope>
    <source>
        <strain evidence="2 3">Marx 270</strain>
    </source>
</reference>
<sequence length="71" mass="7916">MRWTSSRNKKYKTGFHSPTTMHGENGRASTDGKDDEDFPNDSEYDTAEDDWPKDGGSPAHSTKMKDASAHP</sequence>
<dbReference type="HOGENOM" id="CLU_2741046_0_0_1"/>